<accession>A0A8K0TSY0</accession>
<name>A0A8K0TSY0_9PEZI</name>
<evidence type="ECO:0000313" key="2">
    <source>
        <dbReference type="EMBL" id="KAH7376917.1"/>
    </source>
</evidence>
<organism evidence="2 3">
    <name type="scientific">Plectosphaerella cucumerina</name>
    <dbReference type="NCBI Taxonomy" id="40658"/>
    <lineage>
        <taxon>Eukaryota</taxon>
        <taxon>Fungi</taxon>
        <taxon>Dikarya</taxon>
        <taxon>Ascomycota</taxon>
        <taxon>Pezizomycotina</taxon>
        <taxon>Sordariomycetes</taxon>
        <taxon>Hypocreomycetidae</taxon>
        <taxon>Glomerellales</taxon>
        <taxon>Plectosphaerellaceae</taxon>
        <taxon>Plectosphaerella</taxon>
    </lineage>
</organism>
<protein>
    <submittedName>
        <fullName evidence="2">Uncharacterized protein</fullName>
    </submittedName>
</protein>
<comment type="caution">
    <text evidence="2">The sequence shown here is derived from an EMBL/GenBank/DDBJ whole genome shotgun (WGS) entry which is preliminary data.</text>
</comment>
<gene>
    <name evidence="2" type="ORF">B0T11DRAFT_335984</name>
</gene>
<sequence>MKSAVINDETCVSALSEAQSVLESYPPIPTDEAFLQFVFEQDLPTGEEASDACFIPAVSGEPSHVATYSSFIAQVTSWIGENRDTVASVYSACESNSIFRSVIDEFGLPDEASSLCETFTIETLVSGSATPTSAPSSVPASTTGSAAAESTAAPASNETSSTGEPAPSSSDPAEGAAARQTGMAVVAAVVGVVAAAGLLRQPNQLDFEQGNFNGWSYYDNDNAAYDGDVVSVAGPNGQTTWAFRSINKKNQGFAQVTFNNQWVSLKSDPRYRISFSGKTSVSGARNTMPNTGIMVTGRPNWSIGASFGYPMLNGVALGNGWYRFSGELTVPVQYQGDCRITFGFNRNANYVEHFVDDIAIDVVQGMPFRRGLVQDDGESWISSQSIYIWSLQYTSCC</sequence>
<proteinExistence type="predicted"/>
<dbReference type="Proteomes" id="UP000813385">
    <property type="component" value="Unassembled WGS sequence"/>
</dbReference>
<evidence type="ECO:0000313" key="3">
    <source>
        <dbReference type="Proteomes" id="UP000813385"/>
    </source>
</evidence>
<dbReference type="AlphaFoldDB" id="A0A8K0TSY0"/>
<feature type="compositionally biased region" description="Low complexity" evidence="1">
    <location>
        <begin position="127"/>
        <end position="162"/>
    </location>
</feature>
<reference evidence="2" key="1">
    <citation type="journal article" date="2021" name="Nat. Commun.">
        <title>Genetic determinants of endophytism in the Arabidopsis root mycobiome.</title>
        <authorList>
            <person name="Mesny F."/>
            <person name="Miyauchi S."/>
            <person name="Thiergart T."/>
            <person name="Pickel B."/>
            <person name="Atanasova L."/>
            <person name="Karlsson M."/>
            <person name="Huettel B."/>
            <person name="Barry K.W."/>
            <person name="Haridas S."/>
            <person name="Chen C."/>
            <person name="Bauer D."/>
            <person name="Andreopoulos W."/>
            <person name="Pangilinan J."/>
            <person name="LaButti K."/>
            <person name="Riley R."/>
            <person name="Lipzen A."/>
            <person name="Clum A."/>
            <person name="Drula E."/>
            <person name="Henrissat B."/>
            <person name="Kohler A."/>
            <person name="Grigoriev I.V."/>
            <person name="Martin F.M."/>
            <person name="Hacquard S."/>
        </authorList>
    </citation>
    <scope>NUCLEOTIDE SEQUENCE</scope>
    <source>
        <strain evidence="2">MPI-CAGE-AT-0016</strain>
    </source>
</reference>
<dbReference type="SUPFAM" id="SSF49785">
    <property type="entry name" value="Galactose-binding domain-like"/>
    <property type="match status" value="1"/>
</dbReference>
<dbReference type="InterPro" id="IPR008979">
    <property type="entry name" value="Galactose-bd-like_sf"/>
</dbReference>
<dbReference type="OrthoDB" id="3562088at2759"/>
<evidence type="ECO:0000256" key="1">
    <source>
        <dbReference type="SAM" id="MobiDB-lite"/>
    </source>
</evidence>
<keyword evidence="3" id="KW-1185">Reference proteome</keyword>
<dbReference type="Gene3D" id="2.60.120.260">
    <property type="entry name" value="Galactose-binding domain-like"/>
    <property type="match status" value="1"/>
</dbReference>
<feature type="region of interest" description="Disordered" evidence="1">
    <location>
        <begin position="127"/>
        <end position="177"/>
    </location>
</feature>
<dbReference type="EMBL" id="JAGPXD010000001">
    <property type="protein sequence ID" value="KAH7376917.1"/>
    <property type="molecule type" value="Genomic_DNA"/>
</dbReference>